<evidence type="ECO:0000313" key="6">
    <source>
        <dbReference type="Proteomes" id="UP000714275"/>
    </source>
</evidence>
<feature type="domain" description="Crinkler effector protein N-terminal" evidence="4">
    <location>
        <begin position="112"/>
        <end position="166"/>
    </location>
</feature>
<evidence type="ECO:0000313" key="5">
    <source>
        <dbReference type="EMBL" id="KAG1764488.1"/>
    </source>
</evidence>
<feature type="domain" description="Crinkler effector protein N-terminal" evidence="4">
    <location>
        <begin position="3"/>
        <end position="102"/>
    </location>
</feature>
<proteinExistence type="predicted"/>
<comment type="caution">
    <text evidence="5">The sequence shown here is derived from an EMBL/GenBank/DDBJ whole genome shotgun (WGS) entry which is preliminary data.</text>
</comment>
<keyword evidence="6" id="KW-1185">Reference proteome</keyword>
<gene>
    <name evidence="5" type="ORF">EV702DRAFT_982040</name>
</gene>
<evidence type="ECO:0000256" key="2">
    <source>
        <dbReference type="ARBA" id="ARBA00004613"/>
    </source>
</evidence>
<dbReference type="GO" id="GO:0005576">
    <property type="term" value="C:extracellular region"/>
    <property type="evidence" value="ECO:0007669"/>
    <property type="project" value="UniProtKB-SubCell"/>
</dbReference>
<dbReference type="Proteomes" id="UP000714275">
    <property type="component" value="Unassembled WGS sequence"/>
</dbReference>
<dbReference type="EMBL" id="JABBWD010000125">
    <property type="protein sequence ID" value="KAG1764488.1"/>
    <property type="molecule type" value="Genomic_DNA"/>
</dbReference>
<evidence type="ECO:0000256" key="3">
    <source>
        <dbReference type="ARBA" id="ARBA00022525"/>
    </source>
</evidence>
<reference evidence="5" key="1">
    <citation type="journal article" date="2020" name="New Phytol.">
        <title>Comparative genomics reveals dynamic genome evolution in host specialist ectomycorrhizal fungi.</title>
        <authorList>
            <person name="Lofgren L.A."/>
            <person name="Nguyen N.H."/>
            <person name="Vilgalys R."/>
            <person name="Ruytinx J."/>
            <person name="Liao H.L."/>
            <person name="Branco S."/>
            <person name="Kuo A."/>
            <person name="LaButti K."/>
            <person name="Lipzen A."/>
            <person name="Andreopoulos W."/>
            <person name="Pangilinan J."/>
            <person name="Riley R."/>
            <person name="Hundley H."/>
            <person name="Na H."/>
            <person name="Barry K."/>
            <person name="Grigoriev I.V."/>
            <person name="Stajich J.E."/>
            <person name="Kennedy P.G."/>
        </authorList>
    </citation>
    <scope>NUCLEOTIDE SEQUENCE</scope>
    <source>
        <strain evidence="5">DOB743</strain>
    </source>
</reference>
<comment type="subcellular location">
    <subcellularLocation>
        <location evidence="1">Host cell</location>
    </subcellularLocation>
    <subcellularLocation>
        <location evidence="2">Secreted</location>
    </subcellularLocation>
</comment>
<accession>A0A9P6ZGE5</accession>
<dbReference type="GO" id="GO:0043657">
    <property type="term" value="C:host cell"/>
    <property type="evidence" value="ECO:0007669"/>
    <property type="project" value="UniProtKB-SubCell"/>
</dbReference>
<name>A0A9P6ZGE5_9AGAM</name>
<sequence length="172" mass="19324">MYELNCIVLGDDPRHVFEIKIAPTDSVSALQKVIKDAKKPEFDHVAADILKLWKVDLPVDDALKNTLESLELNELESPSSVKKLQKVFSEIPEDEHLHIVIQGPLSASSEPLHLNCIVFGDDPTHIFPVSVAQTQTVGDLRKVIKEENKQQFDRVDAKSLKLWKVSDLIPVI</sequence>
<keyword evidence="3" id="KW-0964">Secreted</keyword>
<dbReference type="AlphaFoldDB" id="A0A9P6ZGE5"/>
<dbReference type="Pfam" id="PF20147">
    <property type="entry name" value="Crinkler"/>
    <property type="match status" value="2"/>
</dbReference>
<organism evidence="5 6">
    <name type="scientific">Suillus placidus</name>
    <dbReference type="NCBI Taxonomy" id="48579"/>
    <lineage>
        <taxon>Eukaryota</taxon>
        <taxon>Fungi</taxon>
        <taxon>Dikarya</taxon>
        <taxon>Basidiomycota</taxon>
        <taxon>Agaricomycotina</taxon>
        <taxon>Agaricomycetes</taxon>
        <taxon>Agaricomycetidae</taxon>
        <taxon>Boletales</taxon>
        <taxon>Suillineae</taxon>
        <taxon>Suillaceae</taxon>
        <taxon>Suillus</taxon>
    </lineage>
</organism>
<evidence type="ECO:0000256" key="1">
    <source>
        <dbReference type="ARBA" id="ARBA00004340"/>
    </source>
</evidence>
<evidence type="ECO:0000259" key="4">
    <source>
        <dbReference type="Pfam" id="PF20147"/>
    </source>
</evidence>
<protein>
    <recommendedName>
        <fullName evidence="4">Crinkler effector protein N-terminal domain-containing protein</fullName>
    </recommendedName>
</protein>
<dbReference type="InterPro" id="IPR045379">
    <property type="entry name" value="Crinkler_N"/>
</dbReference>
<dbReference type="OrthoDB" id="2427869at2759"/>